<evidence type="ECO:0000256" key="3">
    <source>
        <dbReference type="ARBA" id="ARBA00048073"/>
    </source>
</evidence>
<sequence length="243" mass="26833">MLGEVASSLWLFGYGSLVWRPGFAYSAVRVGFVRGYSRRFWQGDCEHRGTPQQPGRVVTLIEDKDACTWGVAFEVRSHEIAPALAHLAVREQELGGYDTRFVDFVTEEGDAVTALVYIATPHNHQFVGPASPQAIGAVVAGCSGHAGHNVEYVLRLAQAMRQLCPRVRDHHLEEVEVATLQALFTRHVLLSVPASVSYPTDLFAALRDFLNANKGLDCIKASLESFRTFLQSMHFTQTTDSKA</sequence>
<comment type="function">
    <text evidence="4">Catalyzes the cleavage of glutathione into 5-oxo-L-proline and a Cys-Gly dipeptide. Acts specifically on glutathione, but not on other gamma-glutamyl peptides.</text>
</comment>
<dbReference type="InterPro" id="IPR013024">
    <property type="entry name" value="GGCT-like"/>
</dbReference>
<gene>
    <name evidence="6" type="primary">LOC116943350</name>
</gene>
<evidence type="ECO:0000256" key="1">
    <source>
        <dbReference type="ARBA" id="ARBA00009662"/>
    </source>
</evidence>
<evidence type="ECO:0000313" key="5">
    <source>
        <dbReference type="Proteomes" id="UP001318040"/>
    </source>
</evidence>
<organism evidence="5 6">
    <name type="scientific">Petromyzon marinus</name>
    <name type="common">Sea lamprey</name>
    <dbReference type="NCBI Taxonomy" id="7757"/>
    <lineage>
        <taxon>Eukaryota</taxon>
        <taxon>Metazoa</taxon>
        <taxon>Chordata</taxon>
        <taxon>Craniata</taxon>
        <taxon>Vertebrata</taxon>
        <taxon>Cyclostomata</taxon>
        <taxon>Hyperoartia</taxon>
        <taxon>Petromyzontiformes</taxon>
        <taxon>Petromyzontidae</taxon>
        <taxon>Petromyzon</taxon>
    </lineage>
</organism>
<name>A0AAJ7T644_PETMA</name>
<dbReference type="GO" id="GO:0003839">
    <property type="term" value="F:gamma-glutamylcyclotransferase activity"/>
    <property type="evidence" value="ECO:0007669"/>
    <property type="project" value="UniProtKB-UniRule"/>
</dbReference>
<dbReference type="AlphaFoldDB" id="A0AAJ7T644"/>
<keyword evidence="2 4" id="KW-0456">Lyase</keyword>
<dbReference type="Proteomes" id="UP001318040">
    <property type="component" value="Chromosome 17"/>
</dbReference>
<dbReference type="InterPro" id="IPR036568">
    <property type="entry name" value="GGCT-like_sf"/>
</dbReference>
<dbReference type="Pfam" id="PF04752">
    <property type="entry name" value="ChaC"/>
    <property type="match status" value="1"/>
</dbReference>
<comment type="similarity">
    <text evidence="1">Belongs to the gamma-glutamylcyclotransferase family. ChaC subfamily.</text>
</comment>
<dbReference type="SUPFAM" id="SSF110857">
    <property type="entry name" value="Gamma-glutamyl cyclotransferase-like"/>
    <property type="match status" value="1"/>
</dbReference>
<dbReference type="CDD" id="cd06661">
    <property type="entry name" value="GGCT_like"/>
    <property type="match status" value="1"/>
</dbReference>
<reference evidence="6" key="1">
    <citation type="submission" date="2025-08" db="UniProtKB">
        <authorList>
            <consortium name="RefSeq"/>
        </authorList>
    </citation>
    <scope>IDENTIFICATION</scope>
    <source>
        <tissue evidence="6">Sperm</tissue>
    </source>
</reference>
<dbReference type="RefSeq" id="XP_032812066.1">
    <property type="nucleotide sequence ID" value="XM_032956175.1"/>
</dbReference>
<keyword evidence="5" id="KW-1185">Reference proteome</keyword>
<dbReference type="GeneID" id="116943350"/>
<accession>A0AAJ7T644</accession>
<dbReference type="Gene3D" id="3.10.490.10">
    <property type="entry name" value="Gamma-glutamyl cyclotransferase-like"/>
    <property type="match status" value="1"/>
</dbReference>
<dbReference type="PANTHER" id="PTHR12192:SF26">
    <property type="entry name" value="GLUTATHIONE-SPECIFIC GAMMA-GLUTAMYLCYCLOTRANSFERASE 1"/>
    <property type="match status" value="1"/>
</dbReference>
<dbReference type="GO" id="GO:0005737">
    <property type="term" value="C:cytoplasm"/>
    <property type="evidence" value="ECO:0007669"/>
    <property type="project" value="TreeGrafter"/>
</dbReference>
<dbReference type="PANTHER" id="PTHR12192">
    <property type="entry name" value="CATION TRANSPORT PROTEIN CHAC-RELATED"/>
    <property type="match status" value="1"/>
</dbReference>
<dbReference type="GO" id="GO:0006751">
    <property type="term" value="P:glutathione catabolic process"/>
    <property type="evidence" value="ECO:0007669"/>
    <property type="project" value="UniProtKB-UniRule"/>
</dbReference>
<evidence type="ECO:0000256" key="4">
    <source>
        <dbReference type="RuleBase" id="RU363081"/>
    </source>
</evidence>
<dbReference type="KEGG" id="pmrn:116943350"/>
<comment type="catalytic activity">
    <reaction evidence="3 4">
        <text>glutathione = L-cysteinylglycine + 5-oxo-L-proline</text>
        <dbReference type="Rhea" id="RHEA:47724"/>
        <dbReference type="ChEBI" id="CHEBI:57925"/>
        <dbReference type="ChEBI" id="CHEBI:58402"/>
        <dbReference type="ChEBI" id="CHEBI:61694"/>
        <dbReference type="EC" id="4.3.2.7"/>
    </reaction>
</comment>
<protein>
    <recommendedName>
        <fullName evidence="4">Gamma-glutamylcyclotransferase</fullName>
        <ecNumber evidence="4">4.3.2.7</ecNumber>
    </recommendedName>
</protein>
<dbReference type="EC" id="4.3.2.7" evidence="4"/>
<dbReference type="InterPro" id="IPR006840">
    <property type="entry name" value="ChaC"/>
</dbReference>
<evidence type="ECO:0000256" key="2">
    <source>
        <dbReference type="ARBA" id="ARBA00023239"/>
    </source>
</evidence>
<dbReference type="GO" id="GO:0061928">
    <property type="term" value="F:glutathione specific gamma-glutamylcyclotransferase activity"/>
    <property type="evidence" value="ECO:0007669"/>
    <property type="project" value="UniProtKB-EC"/>
</dbReference>
<evidence type="ECO:0000313" key="6">
    <source>
        <dbReference type="RefSeq" id="XP_032812066.1"/>
    </source>
</evidence>
<proteinExistence type="inferred from homology"/>